<dbReference type="EMBL" id="LIHL02000011">
    <property type="protein sequence ID" value="KAF5454397.1"/>
    <property type="molecule type" value="Genomic_DNA"/>
</dbReference>
<proteinExistence type="predicted"/>
<feature type="compositionally biased region" description="Polar residues" evidence="1">
    <location>
        <begin position="230"/>
        <end position="239"/>
    </location>
</feature>
<keyword evidence="2" id="KW-1133">Transmembrane helix</keyword>
<evidence type="ECO:0000256" key="1">
    <source>
        <dbReference type="SAM" id="MobiDB-lite"/>
    </source>
</evidence>
<dbReference type="Gramene" id="Jr11_06330_p1">
    <property type="protein sequence ID" value="cds.Jr11_06330_p1"/>
    <property type="gene ID" value="Jr11_06330"/>
</dbReference>
<dbReference type="PANTHER" id="PTHR47481">
    <property type="match status" value="1"/>
</dbReference>
<reference evidence="4" key="2">
    <citation type="submission" date="2020-03" db="EMBL/GenBank/DDBJ databases">
        <title>Walnut 2.0.</title>
        <authorList>
            <person name="Marrano A."/>
            <person name="Britton M."/>
            <person name="Zimin A.V."/>
            <person name="Zaini P.A."/>
            <person name="Workman R."/>
            <person name="Puiu D."/>
            <person name="Bianco L."/>
            <person name="Allen B.J."/>
            <person name="Troggio M."/>
            <person name="Leslie C.A."/>
            <person name="Timp W."/>
            <person name="Dendekar A."/>
            <person name="Salzberg S.L."/>
            <person name="Neale D.B."/>
        </authorList>
    </citation>
    <scope>NUCLEOTIDE SEQUENCE</scope>
    <source>
        <tissue evidence="4">Leaves</tissue>
    </source>
</reference>
<dbReference type="PANTHER" id="PTHR47481:SF9">
    <property type="entry name" value="RETROTRANSPOSON GAG DOMAIN-CONTAINING PROTEIN"/>
    <property type="match status" value="1"/>
</dbReference>
<feature type="domain" description="Retrovirus-related Pol polyprotein from transposon TNT 1-94-like beta-barrel" evidence="3">
    <location>
        <begin position="308"/>
        <end position="385"/>
    </location>
</feature>
<comment type="caution">
    <text evidence="4">The sequence shown here is derived from an EMBL/GenBank/DDBJ whole genome shotgun (WGS) entry which is preliminary data.</text>
</comment>
<feature type="region of interest" description="Disordered" evidence="1">
    <location>
        <begin position="230"/>
        <end position="266"/>
    </location>
</feature>
<feature type="compositionally biased region" description="Low complexity" evidence="1">
    <location>
        <begin position="256"/>
        <end position="266"/>
    </location>
</feature>
<dbReference type="Pfam" id="PF14223">
    <property type="entry name" value="Retrotran_gag_2"/>
    <property type="match status" value="1"/>
</dbReference>
<accession>A0A833TYX3</accession>
<evidence type="ECO:0000259" key="3">
    <source>
        <dbReference type="Pfam" id="PF22936"/>
    </source>
</evidence>
<gene>
    <name evidence="4" type="ORF">F2P56_024066</name>
</gene>
<feature type="transmembrane region" description="Helical" evidence="2">
    <location>
        <begin position="86"/>
        <end position="105"/>
    </location>
</feature>
<dbReference type="InterPro" id="IPR054722">
    <property type="entry name" value="PolX-like_BBD"/>
</dbReference>
<dbReference type="Proteomes" id="UP000619265">
    <property type="component" value="Unassembled WGS sequence"/>
</dbReference>
<protein>
    <recommendedName>
        <fullName evidence="3">Retrovirus-related Pol polyprotein from transposon TNT 1-94-like beta-barrel domain-containing protein</fullName>
    </recommendedName>
</protein>
<keyword evidence="2" id="KW-0812">Transmembrane</keyword>
<sequence length="523" mass="58570">TYLFTNSNTSTHPLENTIIAINAHNQLLYKLTSSNFLAWHAQFDSLVIGYDLQGFINGSHPCPMLGTNPTADAIAARSRSICQDKLLLNCIFALVLESIMPLIAASGTSREAWLKLTRLYANRSRTRIMQLKDQLNSLNRGSNNITEYLQQVKCTADELALVDSPLTNDDLMLYILNGLGSEFRDIAAPIRTRETPFTFKELHDLLVSHETYLKCLEMLQQTTIATTNYHQKKAPQTSSHRGKAHKNNTSQTNLRSSQSQNISQSSTKPSVIYQLCAITGHTARQCKKLWNPTSPNANGDATSIEKPWVVDSGASHHITFDMSKLSVHFEYNGTNEVIIRDGSGLAISHVGTVNFWLPTRTIALTNTLCVPAIHKNLILIHEFTKTNNLVIEFHPFHFFFVNDLTSRATLMQGKCDNGIYTIPASSCNVGATKEALTTECVSSEFPVPHLLKPTSVHKALKDLYWRQAMREEFTALVRHGTWKLVPAASHQNLVGSKWVFRIKRKPEGSVDRYKVHLVAKGFH</sequence>
<feature type="non-terminal residue" evidence="4">
    <location>
        <position position="1"/>
    </location>
</feature>
<organism evidence="4 5">
    <name type="scientific">Juglans regia</name>
    <name type="common">English walnut</name>
    <dbReference type="NCBI Taxonomy" id="51240"/>
    <lineage>
        <taxon>Eukaryota</taxon>
        <taxon>Viridiplantae</taxon>
        <taxon>Streptophyta</taxon>
        <taxon>Embryophyta</taxon>
        <taxon>Tracheophyta</taxon>
        <taxon>Spermatophyta</taxon>
        <taxon>Magnoliopsida</taxon>
        <taxon>eudicotyledons</taxon>
        <taxon>Gunneridae</taxon>
        <taxon>Pentapetalae</taxon>
        <taxon>rosids</taxon>
        <taxon>fabids</taxon>
        <taxon>Fagales</taxon>
        <taxon>Juglandaceae</taxon>
        <taxon>Juglans</taxon>
    </lineage>
</organism>
<evidence type="ECO:0000313" key="5">
    <source>
        <dbReference type="Proteomes" id="UP000619265"/>
    </source>
</evidence>
<evidence type="ECO:0000256" key="2">
    <source>
        <dbReference type="SAM" id="Phobius"/>
    </source>
</evidence>
<reference evidence="4" key="1">
    <citation type="submission" date="2015-10" db="EMBL/GenBank/DDBJ databases">
        <authorList>
            <person name="Martinez-Garcia P.J."/>
            <person name="Crepeau M.W."/>
            <person name="Puiu D."/>
            <person name="Gonzalez-Ibeas D."/>
            <person name="Whalen J."/>
            <person name="Stevens K."/>
            <person name="Paul R."/>
            <person name="Butterfield T."/>
            <person name="Britton M."/>
            <person name="Reagan R."/>
            <person name="Chakraborty S."/>
            <person name="Walawage S.L."/>
            <person name="Vasquez-Gross H.A."/>
            <person name="Cardeno C."/>
            <person name="Famula R."/>
            <person name="Pratt K."/>
            <person name="Kuruganti S."/>
            <person name="Aradhya M.K."/>
            <person name="Leslie C.A."/>
            <person name="Dandekar A.M."/>
            <person name="Salzberg S.L."/>
            <person name="Wegrzyn J.L."/>
            <person name="Langley C.H."/>
            <person name="Neale D.B."/>
        </authorList>
    </citation>
    <scope>NUCLEOTIDE SEQUENCE</scope>
    <source>
        <tissue evidence="4">Leaves</tissue>
    </source>
</reference>
<name>A0A833TYX3_JUGRE</name>
<dbReference type="AlphaFoldDB" id="A0A833TYX3"/>
<keyword evidence="2" id="KW-0472">Membrane</keyword>
<evidence type="ECO:0000313" key="4">
    <source>
        <dbReference type="EMBL" id="KAF5454397.1"/>
    </source>
</evidence>
<dbReference type="Pfam" id="PF22936">
    <property type="entry name" value="Pol_BBD"/>
    <property type="match status" value="1"/>
</dbReference>